<accession>A0A643C8D7</accession>
<dbReference type="OrthoDB" id="249703at2759"/>
<protein>
    <recommendedName>
        <fullName evidence="2">EF-1-gamma C-terminal domain-containing protein</fullName>
    </recommendedName>
</protein>
<comment type="caution">
    <text evidence="3">The sequence shown here is derived from an EMBL/GenBank/DDBJ whole genome shotgun (WGS) entry which is preliminary data.</text>
</comment>
<dbReference type="GO" id="GO:0005737">
    <property type="term" value="C:cytoplasm"/>
    <property type="evidence" value="ECO:0007669"/>
    <property type="project" value="TreeGrafter"/>
</dbReference>
<dbReference type="PANTHER" id="PTHR43986:SF1">
    <property type="entry name" value="ELONGATION FACTOR 1-GAMMA"/>
    <property type="match status" value="1"/>
</dbReference>
<proteinExistence type="predicted"/>
<dbReference type="InterPro" id="IPR036433">
    <property type="entry name" value="EF1B_G_C_sf"/>
</dbReference>
<dbReference type="InterPro" id="IPR050802">
    <property type="entry name" value="EF-GSTs"/>
</dbReference>
<keyword evidence="1" id="KW-0251">Elongation factor</keyword>
<keyword evidence="4" id="KW-1185">Reference proteome</keyword>
<reference evidence="3 4" key="1">
    <citation type="journal article" date="2019" name="PLoS ONE">
        <title>Genomic analyses reveal an absence of contemporary introgressive admixture between fin whales and blue whales, despite known hybrids.</title>
        <authorList>
            <person name="Westbury M.V."/>
            <person name="Petersen B."/>
            <person name="Lorenzen E.D."/>
        </authorList>
    </citation>
    <scope>NUCLEOTIDE SEQUENCE [LARGE SCALE GENOMIC DNA]</scope>
    <source>
        <strain evidence="3">FinWhale-01</strain>
    </source>
</reference>
<gene>
    <name evidence="3" type="ORF">E2I00_008273</name>
</gene>
<dbReference type="GO" id="GO:0005634">
    <property type="term" value="C:nucleus"/>
    <property type="evidence" value="ECO:0007669"/>
    <property type="project" value="TreeGrafter"/>
</dbReference>
<dbReference type="Proteomes" id="UP000437017">
    <property type="component" value="Unassembled WGS sequence"/>
</dbReference>
<feature type="domain" description="EF-1-gamma C-terminal" evidence="2">
    <location>
        <begin position="86"/>
        <end position="191"/>
    </location>
</feature>
<keyword evidence="1" id="KW-0648">Protein biosynthesis</keyword>
<dbReference type="SMART" id="SM01183">
    <property type="entry name" value="EF1G"/>
    <property type="match status" value="1"/>
</dbReference>
<dbReference type="Gene3D" id="1.20.1050.10">
    <property type="match status" value="1"/>
</dbReference>
<dbReference type="PANTHER" id="PTHR43986">
    <property type="entry name" value="ELONGATION FACTOR 1-GAMMA"/>
    <property type="match status" value="1"/>
</dbReference>
<evidence type="ECO:0000256" key="1">
    <source>
        <dbReference type="PROSITE-ProRule" id="PRU00519"/>
    </source>
</evidence>
<dbReference type="SUPFAM" id="SSF89942">
    <property type="entry name" value="eEF1-gamma domain"/>
    <property type="match status" value="1"/>
</dbReference>
<sequence>MVPANFSINFLLARFQPLRWTMDSVFESNAIAYYVSKEELRGSIPEAAAQVVQWVSLADSDIVPAASTWVFPTLGIMRHGECKGGELAQTFMSFNLMTAVFQRLDKLGKNASVSVILFGTNNSGPISGVWVFRGQELAFPLSPDWQSPSLRNKLFFDQTLSFAISPKVTARFLKYDVFPIFGTDFAGHFHNASMFNILLPNSTIFKIGIKTIF</sequence>
<organism evidence="3 4">
    <name type="scientific">Balaenoptera physalus</name>
    <name type="common">Fin whale</name>
    <name type="synonym">Balaena physalus</name>
    <dbReference type="NCBI Taxonomy" id="9770"/>
    <lineage>
        <taxon>Eukaryota</taxon>
        <taxon>Metazoa</taxon>
        <taxon>Chordata</taxon>
        <taxon>Craniata</taxon>
        <taxon>Vertebrata</taxon>
        <taxon>Euteleostomi</taxon>
        <taxon>Mammalia</taxon>
        <taxon>Eutheria</taxon>
        <taxon>Laurasiatheria</taxon>
        <taxon>Artiodactyla</taxon>
        <taxon>Whippomorpha</taxon>
        <taxon>Cetacea</taxon>
        <taxon>Mysticeti</taxon>
        <taxon>Balaenopteridae</taxon>
        <taxon>Balaenoptera</taxon>
    </lineage>
</organism>
<dbReference type="GO" id="GO:0003746">
    <property type="term" value="F:translation elongation factor activity"/>
    <property type="evidence" value="ECO:0007669"/>
    <property type="project" value="UniProtKB-UniRule"/>
</dbReference>
<evidence type="ECO:0000313" key="4">
    <source>
        <dbReference type="Proteomes" id="UP000437017"/>
    </source>
</evidence>
<name>A0A643C8D7_BALPH</name>
<dbReference type="Pfam" id="PF00647">
    <property type="entry name" value="EF1G"/>
    <property type="match status" value="1"/>
</dbReference>
<dbReference type="EMBL" id="SGJD01002189">
    <property type="protein sequence ID" value="KAB0396362.1"/>
    <property type="molecule type" value="Genomic_DNA"/>
</dbReference>
<evidence type="ECO:0000313" key="3">
    <source>
        <dbReference type="EMBL" id="KAB0396362.1"/>
    </source>
</evidence>
<evidence type="ECO:0000259" key="2">
    <source>
        <dbReference type="PROSITE" id="PS50040"/>
    </source>
</evidence>
<dbReference type="AlphaFoldDB" id="A0A643C8D7"/>
<dbReference type="Gene3D" id="3.30.70.1010">
    <property type="entry name" value="Translation elongation factor EF1B, gamma chain, conserved domain"/>
    <property type="match status" value="1"/>
</dbReference>
<dbReference type="PROSITE" id="PS50040">
    <property type="entry name" value="EF1G_C"/>
    <property type="match status" value="1"/>
</dbReference>
<dbReference type="InterPro" id="IPR001662">
    <property type="entry name" value="EF1B_G_C"/>
</dbReference>